<evidence type="ECO:0000313" key="3">
    <source>
        <dbReference type="Proteomes" id="UP000193467"/>
    </source>
</evidence>
<comment type="caution">
    <text evidence="2">The sequence shown here is derived from an EMBL/GenBank/DDBJ whole genome shotgun (WGS) entry which is preliminary data.</text>
</comment>
<feature type="region of interest" description="Disordered" evidence="1">
    <location>
        <begin position="125"/>
        <end position="199"/>
    </location>
</feature>
<evidence type="ECO:0000256" key="1">
    <source>
        <dbReference type="SAM" id="MobiDB-lite"/>
    </source>
</evidence>
<reference evidence="2 3" key="1">
    <citation type="submission" date="2016-07" db="EMBL/GenBank/DDBJ databases">
        <title>Pervasive Adenine N6-methylation of Active Genes in Fungi.</title>
        <authorList>
            <consortium name="DOE Joint Genome Institute"/>
            <person name="Mondo S.J."/>
            <person name="Dannebaum R.O."/>
            <person name="Kuo R.C."/>
            <person name="Labutti K."/>
            <person name="Haridas S."/>
            <person name="Kuo A."/>
            <person name="Salamov A."/>
            <person name="Ahrendt S.R."/>
            <person name="Lipzen A."/>
            <person name="Sullivan W."/>
            <person name="Andreopoulos W.B."/>
            <person name="Clum A."/>
            <person name="Lindquist E."/>
            <person name="Daum C."/>
            <person name="Ramamoorthy G.K."/>
            <person name="Gryganskyi A."/>
            <person name="Culley D."/>
            <person name="Magnuson J.K."/>
            <person name="James T.Y."/>
            <person name="O'Malley M.A."/>
            <person name="Stajich J.E."/>
            <person name="Spatafora J.W."/>
            <person name="Visel A."/>
            <person name="Grigoriev I.V."/>
        </authorList>
    </citation>
    <scope>NUCLEOTIDE SEQUENCE [LARGE SCALE GENOMIC DNA]</scope>
    <source>
        <strain evidence="2 3">62-1032</strain>
    </source>
</reference>
<dbReference type="Proteomes" id="UP000193467">
    <property type="component" value="Unassembled WGS sequence"/>
</dbReference>
<name>A0A1Y2DKS9_9BASI</name>
<dbReference type="AlphaFoldDB" id="A0A1Y2DKS9"/>
<dbReference type="EMBL" id="MCGR01000075">
    <property type="protein sequence ID" value="ORY59877.1"/>
    <property type="molecule type" value="Genomic_DNA"/>
</dbReference>
<protein>
    <submittedName>
        <fullName evidence="2">Uncharacterized protein</fullName>
    </submittedName>
</protein>
<organism evidence="2 3">
    <name type="scientific">Leucosporidium creatinivorum</name>
    <dbReference type="NCBI Taxonomy" id="106004"/>
    <lineage>
        <taxon>Eukaryota</taxon>
        <taxon>Fungi</taxon>
        <taxon>Dikarya</taxon>
        <taxon>Basidiomycota</taxon>
        <taxon>Pucciniomycotina</taxon>
        <taxon>Microbotryomycetes</taxon>
        <taxon>Leucosporidiales</taxon>
        <taxon>Leucosporidium</taxon>
    </lineage>
</organism>
<evidence type="ECO:0000313" key="2">
    <source>
        <dbReference type="EMBL" id="ORY59877.1"/>
    </source>
</evidence>
<gene>
    <name evidence="2" type="ORF">BCR35DRAFT_198760</name>
</gene>
<keyword evidence="3" id="KW-1185">Reference proteome</keyword>
<accession>A0A1Y2DKS9</accession>
<proteinExistence type="predicted"/>
<sequence>MITRDLLLHYSSGRAGRVPSEASQRVAIRTRADSFFCTPIASPRALPCTPVDAAKPLLDSSTTSIPSARTAPFVLVLESLRFCRRSVSACTSVLGPLLRRFRRSTATAATRSCLPVAPLRSATSALRLPATTSPRRASKSDRLRSGDPSLLACSSPEPATYPRSLNTPPSSPSGARSFHQLASPAQALPSSSTTQPSPA</sequence>
<feature type="compositionally biased region" description="Low complexity" evidence="1">
    <location>
        <begin position="180"/>
        <end position="199"/>
    </location>
</feature>
<dbReference type="InParanoid" id="A0A1Y2DKS9"/>
<feature type="compositionally biased region" description="Polar residues" evidence="1">
    <location>
        <begin position="163"/>
        <end position="174"/>
    </location>
</feature>